<name>A0A0F0L976_9MICO</name>
<feature type="region of interest" description="Disordered" evidence="1">
    <location>
        <begin position="1"/>
        <end position="58"/>
    </location>
</feature>
<comment type="caution">
    <text evidence="2">The sequence shown here is derived from an EMBL/GenBank/DDBJ whole genome shotgun (WGS) entry which is preliminary data.</text>
</comment>
<proteinExistence type="predicted"/>
<feature type="compositionally biased region" description="Basic and acidic residues" evidence="1">
    <location>
        <begin position="1"/>
        <end position="16"/>
    </location>
</feature>
<sequence length="316" mass="35484">MGSRRERGGHLDEASGPRDGGATHRHPGRKPSRGGQHLRPRRTRPEPGSPHHLPARVHRRRLLRRRRRRCVGAGYRWERPPVGAVAEPTSWSISYVTSPRDAVLSVPWQGLRSLAFVATTQTSWVKNVASLVSLALGYGLTTTSDIAMAESGHAIDETSHAAREQAHNFLLHRLPARRAWAHYGVPSPSSSLFGTWRAGRSPHFVFLDETDELLADAPLEGSVHDLQEARSRARDEALLSPTHILTLPCELRRDRPGKWNQVFEQTLSTLRWLGAPSSGITFTEQRLRSAHEQARLREGSVAIPFLRWLETKDWRG</sequence>
<organism evidence="2 3">
    <name type="scientific">Microbacterium oxydans</name>
    <dbReference type="NCBI Taxonomy" id="82380"/>
    <lineage>
        <taxon>Bacteria</taxon>
        <taxon>Bacillati</taxon>
        <taxon>Actinomycetota</taxon>
        <taxon>Actinomycetes</taxon>
        <taxon>Micrococcales</taxon>
        <taxon>Microbacteriaceae</taxon>
        <taxon>Microbacterium</taxon>
    </lineage>
</organism>
<gene>
    <name evidence="2" type="ORF">RS83_01861</name>
</gene>
<dbReference type="EMBL" id="JYIW01000024">
    <property type="protein sequence ID" value="KJL29234.1"/>
    <property type="molecule type" value="Genomic_DNA"/>
</dbReference>
<accession>A0A0F0L976</accession>
<dbReference type="PATRIC" id="fig|82380.11.peg.1898"/>
<evidence type="ECO:0000313" key="3">
    <source>
        <dbReference type="Proteomes" id="UP000033640"/>
    </source>
</evidence>
<evidence type="ECO:0000313" key="2">
    <source>
        <dbReference type="EMBL" id="KJL29234.1"/>
    </source>
</evidence>
<feature type="compositionally biased region" description="Basic residues" evidence="1">
    <location>
        <begin position="23"/>
        <end position="42"/>
    </location>
</feature>
<protein>
    <submittedName>
        <fullName evidence="2">Uncharacterized protein</fullName>
    </submittedName>
</protein>
<dbReference type="AlphaFoldDB" id="A0A0F0L976"/>
<reference evidence="2 3" key="1">
    <citation type="submission" date="2015-02" db="EMBL/GenBank/DDBJ databases">
        <title>Draft genome sequences of ten Microbacterium spp. with emphasis on heavy metal contaminated environments.</title>
        <authorList>
            <person name="Corretto E."/>
        </authorList>
    </citation>
    <scope>NUCLEOTIDE SEQUENCE [LARGE SCALE GENOMIC DNA]</scope>
    <source>
        <strain evidence="2 3">BEL4b</strain>
    </source>
</reference>
<evidence type="ECO:0000256" key="1">
    <source>
        <dbReference type="SAM" id="MobiDB-lite"/>
    </source>
</evidence>
<dbReference type="Proteomes" id="UP000033640">
    <property type="component" value="Unassembled WGS sequence"/>
</dbReference>